<proteinExistence type="predicted"/>
<reference evidence="1 2" key="1">
    <citation type="journal article" date="2019" name="J. Hered.">
        <title>An Improved Genome Assembly for Drosophila navojoa, the Basal Species in the mojavensis Cluster.</title>
        <authorList>
            <person name="Vanderlinde T."/>
            <person name="Dupim E.G."/>
            <person name="Nazario-Yepiz N.O."/>
            <person name="Carvalho A.B."/>
        </authorList>
    </citation>
    <scope>NUCLEOTIDE SEQUENCE [LARGE SCALE GENOMIC DNA]</scope>
    <source>
        <strain evidence="1">Navoj_Jal97</strain>
        <tissue evidence="1">Whole organism</tissue>
    </source>
</reference>
<name>A0A484B570_DRONA</name>
<sequence>MELSLDTEHKLEQEASLELVVKLDMAYSLGTKLNLDMAVNLESDSKELEVVSLGTLCSRAVNLVLVVVHSQELLEAILANLVLLDRPESAVVNQDMVLSLDMAFSLVLGHKSEGALDNQELPAVSQAMELSLE</sequence>
<evidence type="ECO:0000313" key="1">
    <source>
        <dbReference type="EMBL" id="TDG44007.1"/>
    </source>
</evidence>
<organism evidence="1 2">
    <name type="scientific">Drosophila navojoa</name>
    <name type="common">Fruit fly</name>
    <dbReference type="NCBI Taxonomy" id="7232"/>
    <lineage>
        <taxon>Eukaryota</taxon>
        <taxon>Metazoa</taxon>
        <taxon>Ecdysozoa</taxon>
        <taxon>Arthropoda</taxon>
        <taxon>Hexapoda</taxon>
        <taxon>Insecta</taxon>
        <taxon>Pterygota</taxon>
        <taxon>Neoptera</taxon>
        <taxon>Endopterygota</taxon>
        <taxon>Diptera</taxon>
        <taxon>Brachycera</taxon>
        <taxon>Muscomorpha</taxon>
        <taxon>Ephydroidea</taxon>
        <taxon>Drosophilidae</taxon>
        <taxon>Drosophila</taxon>
    </lineage>
</organism>
<evidence type="ECO:0000313" key="2">
    <source>
        <dbReference type="Proteomes" id="UP000295192"/>
    </source>
</evidence>
<protein>
    <submittedName>
        <fullName evidence="1">Uncharacterized protein</fullName>
    </submittedName>
</protein>
<comment type="caution">
    <text evidence="1">The sequence shown here is derived from an EMBL/GenBank/DDBJ whole genome shotgun (WGS) entry which is preliminary data.</text>
</comment>
<dbReference type="Proteomes" id="UP000295192">
    <property type="component" value="Unassembled WGS sequence"/>
</dbReference>
<accession>A0A484B570</accession>
<keyword evidence="2" id="KW-1185">Reference proteome</keyword>
<dbReference type="AlphaFoldDB" id="A0A484B570"/>
<gene>
    <name evidence="1" type="ORF">AWZ03_009556</name>
</gene>
<dbReference type="EMBL" id="LSRL02000121">
    <property type="protein sequence ID" value="TDG44007.1"/>
    <property type="molecule type" value="Genomic_DNA"/>
</dbReference>